<dbReference type="Pfam" id="PF00563">
    <property type="entry name" value="EAL"/>
    <property type="match status" value="1"/>
</dbReference>
<dbReference type="PROSITE" id="PS50112">
    <property type="entry name" value="PAS"/>
    <property type="match status" value="1"/>
</dbReference>
<dbReference type="InterPro" id="IPR029787">
    <property type="entry name" value="Nucleotide_cyclase"/>
</dbReference>
<protein>
    <submittedName>
        <fullName evidence="6">EAL domain-containing protein</fullName>
    </submittedName>
</protein>
<dbReference type="SMART" id="SM00052">
    <property type="entry name" value="EAL"/>
    <property type="match status" value="1"/>
</dbReference>
<feature type="domain" description="PAC" evidence="3">
    <location>
        <begin position="304"/>
        <end position="358"/>
    </location>
</feature>
<dbReference type="Gene3D" id="3.30.450.20">
    <property type="entry name" value="PAS domain"/>
    <property type="match status" value="1"/>
</dbReference>
<dbReference type="InterPro" id="IPR000160">
    <property type="entry name" value="GGDEF_dom"/>
</dbReference>
<dbReference type="PROSITE" id="PS50883">
    <property type="entry name" value="EAL"/>
    <property type="match status" value="1"/>
</dbReference>
<dbReference type="PANTHER" id="PTHR44757:SF2">
    <property type="entry name" value="BIOFILM ARCHITECTURE MAINTENANCE PROTEIN MBAA"/>
    <property type="match status" value="1"/>
</dbReference>
<dbReference type="InterPro" id="IPR043128">
    <property type="entry name" value="Rev_trsase/Diguanyl_cyclase"/>
</dbReference>
<feature type="domain" description="EAL" evidence="4">
    <location>
        <begin position="532"/>
        <end position="783"/>
    </location>
</feature>
<organism evidence="6 7">
    <name type="scientific">Sphingobium nicotianae</name>
    <dbReference type="NCBI Taxonomy" id="2782607"/>
    <lineage>
        <taxon>Bacteria</taxon>
        <taxon>Pseudomonadati</taxon>
        <taxon>Pseudomonadota</taxon>
        <taxon>Alphaproteobacteria</taxon>
        <taxon>Sphingomonadales</taxon>
        <taxon>Sphingomonadaceae</taxon>
        <taxon>Sphingobium</taxon>
    </lineage>
</organism>
<dbReference type="PROSITE" id="PS50887">
    <property type="entry name" value="GGDEF"/>
    <property type="match status" value="1"/>
</dbReference>
<dbReference type="SMART" id="SM00267">
    <property type="entry name" value="GGDEF"/>
    <property type="match status" value="1"/>
</dbReference>
<dbReference type="SUPFAM" id="SSF141868">
    <property type="entry name" value="EAL domain-like"/>
    <property type="match status" value="1"/>
</dbReference>
<dbReference type="InterPro" id="IPR000014">
    <property type="entry name" value="PAS"/>
</dbReference>
<feature type="transmembrane region" description="Helical" evidence="1">
    <location>
        <begin position="75"/>
        <end position="94"/>
    </location>
</feature>
<dbReference type="CDD" id="cd01949">
    <property type="entry name" value="GGDEF"/>
    <property type="match status" value="1"/>
</dbReference>
<name>A0A9X1AJ43_9SPHN</name>
<keyword evidence="7" id="KW-1185">Reference proteome</keyword>
<reference evidence="6" key="1">
    <citation type="submission" date="2021-05" db="EMBL/GenBank/DDBJ databases">
        <title>Genome of Sphingobium sp. strain.</title>
        <authorList>
            <person name="Fan R."/>
        </authorList>
    </citation>
    <scope>NUCLEOTIDE SEQUENCE</scope>
    <source>
        <strain evidence="6">H33</strain>
    </source>
</reference>
<dbReference type="NCBIfam" id="TIGR00254">
    <property type="entry name" value="GGDEF"/>
    <property type="match status" value="1"/>
</dbReference>
<dbReference type="InterPro" id="IPR000700">
    <property type="entry name" value="PAS-assoc_C"/>
</dbReference>
<dbReference type="CDD" id="cd00130">
    <property type="entry name" value="PAS"/>
    <property type="match status" value="1"/>
</dbReference>
<feature type="domain" description="PAS" evidence="2">
    <location>
        <begin position="224"/>
        <end position="283"/>
    </location>
</feature>
<evidence type="ECO:0000313" key="7">
    <source>
        <dbReference type="Proteomes" id="UP001138757"/>
    </source>
</evidence>
<dbReference type="Pfam" id="PF00990">
    <property type="entry name" value="GGDEF"/>
    <property type="match status" value="1"/>
</dbReference>
<dbReference type="CDD" id="cd01948">
    <property type="entry name" value="EAL"/>
    <property type="match status" value="1"/>
</dbReference>
<proteinExistence type="predicted"/>
<sequence>MINRASPQTQRAEPLPETLPLAILTGLRRLPAEHVEFVHGSQLRASDRMLGLCAALAAISAVLVNFRFLVHVPGWMLASWTLLVLAAYLPAFQLRRAAAASDYATATRSDLLKHGMLALLQGVAWVMAMVLLTSAARPSEIVTLWTIACCLMAAVAIAHQATPLSSASFIITVGAGAFWMMLKHADPLLAAIVTSYAMLLLGASLRQAHLFGVQLTTNKLLAEKREVVSLLLKEHDIDAADSLWQTDIARRLTGVSPSFARMLGLSADELEGRSILEVLAGPDWEGGRFDPALHELAEKLKLRAPFSGLVLPVVVNEQQRWWEISASPRVDEKGVFLGFRGVGSDITVQKVSSERIAQMARYDMLTNLPNRLHLTEELAVAIEQVSRWHTRCGFLMIDLDRFKSVNDTLGHLVGDRLLAQVAERIGTVCSVNEICGRLGGDEFAVIIRDAPEALYIDQLALAIIEAVSRPYVVDNHTLFIGASVGSATAPNDGTDAETLIRSADLAMYRAKEAGRGKHLRYAPAMHADAEERRTLEIALREALGKNELHLLYQPIVTADTGEVVGFEALVRWTHPELGPISPVKFIPLAEDTRLIASIGNWVLRTACQEAAQWPDDVRVSVNVSAEQLYEAEFLETVVSALAHSRLPAERLELEVTEGVFLREGTGVSQLLDKLMKLGVRLSLDDFGTGYSSLGYLSRSRFSTIKIDRSFVSGAARNQRESLAIIHAVVAMAQSLEMETTAEGVETEAEHDIIRALGCTKIQGFYFGRPMPAADALGLFIDPNSQVA</sequence>
<feature type="transmembrane region" description="Helical" evidence="1">
    <location>
        <begin position="49"/>
        <end position="69"/>
    </location>
</feature>
<accession>A0A9X1AJ43</accession>
<feature type="transmembrane region" description="Helical" evidence="1">
    <location>
        <begin position="115"/>
        <end position="135"/>
    </location>
</feature>
<dbReference type="GO" id="GO:0006355">
    <property type="term" value="P:regulation of DNA-templated transcription"/>
    <property type="evidence" value="ECO:0007669"/>
    <property type="project" value="InterPro"/>
</dbReference>
<dbReference type="PANTHER" id="PTHR44757">
    <property type="entry name" value="DIGUANYLATE CYCLASE DGCP"/>
    <property type="match status" value="1"/>
</dbReference>
<comment type="caution">
    <text evidence="6">The sequence shown here is derived from an EMBL/GenBank/DDBJ whole genome shotgun (WGS) entry which is preliminary data.</text>
</comment>
<dbReference type="EMBL" id="JAHGAW010000001">
    <property type="protein sequence ID" value="MBT2185383.1"/>
    <property type="molecule type" value="Genomic_DNA"/>
</dbReference>
<evidence type="ECO:0000313" key="6">
    <source>
        <dbReference type="EMBL" id="MBT2185383.1"/>
    </source>
</evidence>
<dbReference type="Proteomes" id="UP001138757">
    <property type="component" value="Unassembled WGS sequence"/>
</dbReference>
<dbReference type="AlphaFoldDB" id="A0A9X1AJ43"/>
<dbReference type="Gene3D" id="3.20.20.450">
    <property type="entry name" value="EAL domain"/>
    <property type="match status" value="1"/>
</dbReference>
<dbReference type="SUPFAM" id="SSF55785">
    <property type="entry name" value="PYP-like sensor domain (PAS domain)"/>
    <property type="match status" value="1"/>
</dbReference>
<evidence type="ECO:0000259" key="3">
    <source>
        <dbReference type="PROSITE" id="PS50113"/>
    </source>
</evidence>
<keyword evidence="1" id="KW-0472">Membrane</keyword>
<dbReference type="InterPro" id="IPR001633">
    <property type="entry name" value="EAL_dom"/>
</dbReference>
<dbReference type="InterPro" id="IPR052155">
    <property type="entry name" value="Biofilm_reg_signaling"/>
</dbReference>
<dbReference type="InterPro" id="IPR013767">
    <property type="entry name" value="PAS_fold"/>
</dbReference>
<gene>
    <name evidence="6" type="ORF">KK488_00275</name>
</gene>
<dbReference type="SUPFAM" id="SSF55073">
    <property type="entry name" value="Nucleotide cyclase"/>
    <property type="match status" value="1"/>
</dbReference>
<evidence type="ECO:0000259" key="5">
    <source>
        <dbReference type="PROSITE" id="PS50887"/>
    </source>
</evidence>
<evidence type="ECO:0000259" key="4">
    <source>
        <dbReference type="PROSITE" id="PS50883"/>
    </source>
</evidence>
<evidence type="ECO:0000259" key="2">
    <source>
        <dbReference type="PROSITE" id="PS50112"/>
    </source>
</evidence>
<dbReference type="NCBIfam" id="TIGR00229">
    <property type="entry name" value="sensory_box"/>
    <property type="match status" value="1"/>
</dbReference>
<dbReference type="PROSITE" id="PS50113">
    <property type="entry name" value="PAC"/>
    <property type="match status" value="1"/>
</dbReference>
<dbReference type="Gene3D" id="3.30.70.270">
    <property type="match status" value="1"/>
</dbReference>
<evidence type="ECO:0000256" key="1">
    <source>
        <dbReference type="SAM" id="Phobius"/>
    </source>
</evidence>
<keyword evidence="1" id="KW-1133">Transmembrane helix</keyword>
<feature type="domain" description="GGDEF" evidence="5">
    <location>
        <begin position="390"/>
        <end position="523"/>
    </location>
</feature>
<dbReference type="Pfam" id="PF00989">
    <property type="entry name" value="PAS"/>
    <property type="match status" value="1"/>
</dbReference>
<keyword evidence="1" id="KW-0812">Transmembrane</keyword>
<feature type="transmembrane region" description="Helical" evidence="1">
    <location>
        <begin position="164"/>
        <end position="182"/>
    </location>
</feature>
<feature type="transmembrane region" description="Helical" evidence="1">
    <location>
        <begin position="141"/>
        <end position="157"/>
    </location>
</feature>
<dbReference type="InterPro" id="IPR035919">
    <property type="entry name" value="EAL_sf"/>
</dbReference>
<dbReference type="InterPro" id="IPR035965">
    <property type="entry name" value="PAS-like_dom_sf"/>
</dbReference>